<reference evidence="2" key="1">
    <citation type="submission" date="2022-10" db="EMBL/GenBank/DDBJ databases">
        <title>Completed Genome Sequence of two octocoral isolated bacterium, Endozoicomonas euniceicola EF212T and Endozoicomonas gorgoniicola PS125T.</title>
        <authorList>
            <person name="Chiou Y.-J."/>
            <person name="Chen Y.-H."/>
        </authorList>
    </citation>
    <scope>NUCLEOTIDE SEQUENCE</scope>
    <source>
        <strain evidence="2">EF212</strain>
    </source>
</reference>
<dbReference type="InterPro" id="IPR011250">
    <property type="entry name" value="OMP/PagP_B-barrel"/>
</dbReference>
<keyword evidence="3" id="KW-1185">Reference proteome</keyword>
<feature type="chain" id="PRO_5045229038" evidence="1">
    <location>
        <begin position="26"/>
        <end position="204"/>
    </location>
</feature>
<dbReference type="GO" id="GO:0016787">
    <property type="term" value="F:hydrolase activity"/>
    <property type="evidence" value="ECO:0007669"/>
    <property type="project" value="UniProtKB-KW"/>
</dbReference>
<gene>
    <name evidence="2" type="ORF">NX720_10435</name>
</gene>
<keyword evidence="1" id="KW-0732">Signal</keyword>
<dbReference type="SUPFAM" id="SSF56925">
    <property type="entry name" value="OMPA-like"/>
    <property type="match status" value="1"/>
</dbReference>
<keyword evidence="2" id="KW-0378">Hydrolase</keyword>
<accession>A0ABY6H204</accession>
<feature type="signal peptide" evidence="1">
    <location>
        <begin position="1"/>
        <end position="25"/>
    </location>
</feature>
<proteinExistence type="predicted"/>
<organism evidence="2 3">
    <name type="scientific">Endozoicomonas euniceicola</name>
    <dbReference type="NCBI Taxonomy" id="1234143"/>
    <lineage>
        <taxon>Bacteria</taxon>
        <taxon>Pseudomonadati</taxon>
        <taxon>Pseudomonadota</taxon>
        <taxon>Gammaproteobacteria</taxon>
        <taxon>Oceanospirillales</taxon>
        <taxon>Endozoicomonadaceae</taxon>
        <taxon>Endozoicomonas</taxon>
    </lineage>
</organism>
<dbReference type="Gene3D" id="2.40.160.20">
    <property type="match status" value="1"/>
</dbReference>
<dbReference type="RefSeq" id="WP_262601049.1">
    <property type="nucleotide sequence ID" value="NZ_CP103300.1"/>
</dbReference>
<dbReference type="Proteomes" id="UP001163255">
    <property type="component" value="Chromosome"/>
</dbReference>
<protein>
    <submittedName>
        <fullName evidence="2">Acyloxyacyl hydrolase</fullName>
    </submittedName>
</protein>
<name>A0ABY6H204_9GAMM</name>
<dbReference type="InterPro" id="IPR018550">
    <property type="entry name" value="Lipid-A_deacylase-rel"/>
</dbReference>
<dbReference type="Pfam" id="PF09411">
    <property type="entry name" value="PagL"/>
    <property type="match status" value="1"/>
</dbReference>
<evidence type="ECO:0000313" key="3">
    <source>
        <dbReference type="Proteomes" id="UP001163255"/>
    </source>
</evidence>
<evidence type="ECO:0000256" key="1">
    <source>
        <dbReference type="SAM" id="SignalP"/>
    </source>
</evidence>
<sequence length="204" mass="23624">MLKNNLPSLLLLPAFALTLQSEALADIKPDGFNLTYGQYLPIRSARNADYDNVRIGLVWEWEEPLYQWDSVQLDGFFELSGSRWNSTLKSKNKSPNSASEIWAVSFSPVFRVMPIRPLWENVTPFIDAGVGGTWISEKDLEKEKTSPINMGGHFQFEVRLMAGFRFGNEQQYELRYGWIHYSNADLYKHNESMNFHLVTAGWYW</sequence>
<evidence type="ECO:0000313" key="2">
    <source>
        <dbReference type="EMBL" id="UYM18296.1"/>
    </source>
</evidence>
<dbReference type="EMBL" id="CP103300">
    <property type="protein sequence ID" value="UYM18296.1"/>
    <property type="molecule type" value="Genomic_DNA"/>
</dbReference>